<organism evidence="1 2">
    <name type="scientific">Alteromonas macleodii</name>
    <name type="common">Pseudoalteromonas macleodii</name>
    <dbReference type="NCBI Taxonomy" id="28108"/>
    <lineage>
        <taxon>Bacteria</taxon>
        <taxon>Pseudomonadati</taxon>
        <taxon>Pseudomonadota</taxon>
        <taxon>Gammaproteobacteria</taxon>
        <taxon>Alteromonadales</taxon>
        <taxon>Alteromonadaceae</taxon>
        <taxon>Alteromonas/Salinimonas group</taxon>
        <taxon>Alteromonas</taxon>
    </lineage>
</organism>
<dbReference type="OrthoDB" id="511470at2"/>
<reference evidence="1 2" key="1">
    <citation type="submission" date="2015-12" db="EMBL/GenBank/DDBJ databases">
        <authorList>
            <person name="Shamseldin A."/>
            <person name="Moawad H."/>
            <person name="Abd El-Rahim W.M."/>
            <person name="Sadowsky M.J."/>
        </authorList>
    </citation>
    <scope>NUCLEOTIDE SEQUENCE [LARGE SCALE GENOMIC DNA]</scope>
    <source>
        <strain evidence="1 2">D7</strain>
    </source>
</reference>
<name>A0A126Q4G8_ALTMA</name>
<dbReference type="RefSeq" id="WP_061096136.1">
    <property type="nucleotide sequence ID" value="NZ_CP014323.1"/>
</dbReference>
<sequence>MFPNNAGLKPIRVYENDEHFLVEIPASQKLRASRIAGRRWDASQVAWVYPKTLQSYEALKNEFQRDADSFEIRKPKRKPVPEAKLINVNEEPDQDFEREWKELSENTSNIHSNFSDVAGKIDFLVKTVQSLEDSTASVERMILAKNLENNLNLHGTVENSKEVLNLDEQLESVLNQIAFESSGQDESLEKHLQKYNPLSKPERFVMRTHEHLLHALAEIAGDRDPTESAFSKYVHYVKDNRLVENTREKNVPAILFMLNGHRNQIVHSRGMPESELKNRAISYLMGLAQVWSAVAAEPVEDFE</sequence>
<evidence type="ECO:0000313" key="2">
    <source>
        <dbReference type="Proteomes" id="UP000063991"/>
    </source>
</evidence>
<dbReference type="Proteomes" id="UP000063991">
    <property type="component" value="Chromosome"/>
</dbReference>
<protein>
    <submittedName>
        <fullName evidence="1">Uncharacterized protein</fullName>
    </submittedName>
</protein>
<dbReference type="EMBL" id="CP014323">
    <property type="protein sequence ID" value="AMK00046.1"/>
    <property type="molecule type" value="Genomic_DNA"/>
</dbReference>
<gene>
    <name evidence="1" type="ORF">AVL55_18910</name>
</gene>
<proteinExistence type="predicted"/>
<dbReference type="AlphaFoldDB" id="A0A126Q4G8"/>
<accession>A0A126Q4G8</accession>
<evidence type="ECO:0000313" key="1">
    <source>
        <dbReference type="EMBL" id="AMK00046.1"/>
    </source>
</evidence>